<accession>A0A5E4D705</accession>
<protein>
    <submittedName>
        <fullName evidence="1">Uncharacterized protein</fullName>
    </submittedName>
</protein>
<evidence type="ECO:0000313" key="1">
    <source>
        <dbReference type="EMBL" id="VTJ89500.1"/>
    </source>
</evidence>
<keyword evidence="2" id="KW-1185">Reference proteome</keyword>
<dbReference type="Proteomes" id="UP000335636">
    <property type="component" value="Unassembled WGS sequence"/>
</dbReference>
<dbReference type="AlphaFoldDB" id="A0A5E4D705"/>
<dbReference type="EMBL" id="CABDUW010003605">
    <property type="protein sequence ID" value="VTJ89500.1"/>
    <property type="molecule type" value="Genomic_DNA"/>
</dbReference>
<gene>
    <name evidence="1" type="ORF">MONAX_5E011663</name>
</gene>
<reference evidence="1" key="1">
    <citation type="submission" date="2019-04" db="EMBL/GenBank/DDBJ databases">
        <authorList>
            <person name="Alioto T."/>
            <person name="Alioto T."/>
        </authorList>
    </citation>
    <scope>NUCLEOTIDE SEQUENCE [LARGE SCALE GENOMIC DNA]</scope>
</reference>
<comment type="caution">
    <text evidence="1">The sequence shown here is derived from an EMBL/GenBank/DDBJ whole genome shotgun (WGS) entry which is preliminary data.</text>
</comment>
<feature type="non-terminal residue" evidence="1">
    <location>
        <position position="133"/>
    </location>
</feature>
<organism evidence="1 2">
    <name type="scientific">Marmota monax</name>
    <name type="common">Woodchuck</name>
    <dbReference type="NCBI Taxonomy" id="9995"/>
    <lineage>
        <taxon>Eukaryota</taxon>
        <taxon>Metazoa</taxon>
        <taxon>Chordata</taxon>
        <taxon>Craniata</taxon>
        <taxon>Vertebrata</taxon>
        <taxon>Euteleostomi</taxon>
        <taxon>Mammalia</taxon>
        <taxon>Eutheria</taxon>
        <taxon>Euarchontoglires</taxon>
        <taxon>Glires</taxon>
        <taxon>Rodentia</taxon>
        <taxon>Sciuromorpha</taxon>
        <taxon>Sciuridae</taxon>
        <taxon>Xerinae</taxon>
        <taxon>Marmotini</taxon>
        <taxon>Marmota</taxon>
    </lineage>
</organism>
<name>A0A5E4D705_MARMO</name>
<proteinExistence type="predicted"/>
<evidence type="ECO:0000313" key="2">
    <source>
        <dbReference type="Proteomes" id="UP000335636"/>
    </source>
</evidence>
<sequence length="133" mass="13527">MRVLIHYVSPAGALAGSEGSAYSPKMEEWASVNRTAFPATPAVNGLEKPALEADIKYTQSASGISAVSGFLPACAYPASNQHSVYSAPGGGYLAPGPPWPPAQGPPLAPPGASVTVHGGELAAAMTFKHPSRE</sequence>